<sequence>MNIKSVEQVASNLSINPMYYLSGPGRQARGDHTSRVSPVWNVSLESGRPFAGNYRLALRKVHDIKTVTRSLDAGAFIRQGSEHRYSYLEYQARFSSTTHQKSSYRDRRENSQFREQSPMRQRIQITSAVVVKATAHDPKADSRKQLCTDLIIKKAVVCNRSHIRLRTGTVGRIISSEHHMDSTRKHSTVEKFSTGPHRQGHDMTISSLQSGHWTTRWIEGQGSRRLAVTERSPVVIVADNKEKQGPEGSASYSHCITAQLDSHLWGTPTLWQITGSSNSPANWRQHGRAL</sequence>
<gene>
    <name evidence="2" type="ORF">RRG08_019164</name>
</gene>
<dbReference type="AlphaFoldDB" id="A0AAE1CWV9"/>
<organism evidence="2 3">
    <name type="scientific">Elysia crispata</name>
    <name type="common">lettuce slug</name>
    <dbReference type="NCBI Taxonomy" id="231223"/>
    <lineage>
        <taxon>Eukaryota</taxon>
        <taxon>Metazoa</taxon>
        <taxon>Spiralia</taxon>
        <taxon>Lophotrochozoa</taxon>
        <taxon>Mollusca</taxon>
        <taxon>Gastropoda</taxon>
        <taxon>Heterobranchia</taxon>
        <taxon>Euthyneura</taxon>
        <taxon>Panpulmonata</taxon>
        <taxon>Sacoglossa</taxon>
        <taxon>Placobranchoidea</taxon>
        <taxon>Plakobranchidae</taxon>
        <taxon>Elysia</taxon>
    </lineage>
</organism>
<evidence type="ECO:0000256" key="1">
    <source>
        <dbReference type="SAM" id="MobiDB-lite"/>
    </source>
</evidence>
<dbReference type="EMBL" id="JAWDGP010006357">
    <property type="protein sequence ID" value="KAK3742412.1"/>
    <property type="molecule type" value="Genomic_DNA"/>
</dbReference>
<accession>A0AAE1CWV9</accession>
<feature type="region of interest" description="Disordered" evidence="1">
    <location>
        <begin position="98"/>
        <end position="120"/>
    </location>
</feature>
<dbReference type="Proteomes" id="UP001283361">
    <property type="component" value="Unassembled WGS sequence"/>
</dbReference>
<comment type="caution">
    <text evidence="2">The sequence shown here is derived from an EMBL/GenBank/DDBJ whole genome shotgun (WGS) entry which is preliminary data.</text>
</comment>
<keyword evidence="3" id="KW-1185">Reference proteome</keyword>
<proteinExistence type="predicted"/>
<evidence type="ECO:0000313" key="2">
    <source>
        <dbReference type="EMBL" id="KAK3742412.1"/>
    </source>
</evidence>
<feature type="compositionally biased region" description="Basic and acidic residues" evidence="1">
    <location>
        <begin position="103"/>
        <end position="112"/>
    </location>
</feature>
<name>A0AAE1CWV9_9GAST</name>
<feature type="region of interest" description="Disordered" evidence="1">
    <location>
        <begin position="179"/>
        <end position="204"/>
    </location>
</feature>
<protein>
    <submittedName>
        <fullName evidence="2">Uncharacterized protein</fullName>
    </submittedName>
</protein>
<feature type="compositionally biased region" description="Basic and acidic residues" evidence="1">
    <location>
        <begin position="179"/>
        <end position="189"/>
    </location>
</feature>
<evidence type="ECO:0000313" key="3">
    <source>
        <dbReference type="Proteomes" id="UP001283361"/>
    </source>
</evidence>
<reference evidence="2" key="1">
    <citation type="journal article" date="2023" name="G3 (Bethesda)">
        <title>A reference genome for the long-term kleptoplast-retaining sea slug Elysia crispata morphotype clarki.</title>
        <authorList>
            <person name="Eastman K.E."/>
            <person name="Pendleton A.L."/>
            <person name="Shaikh M.A."/>
            <person name="Suttiyut T."/>
            <person name="Ogas R."/>
            <person name="Tomko P."/>
            <person name="Gavelis G."/>
            <person name="Widhalm J.R."/>
            <person name="Wisecaver J.H."/>
        </authorList>
    </citation>
    <scope>NUCLEOTIDE SEQUENCE</scope>
    <source>
        <strain evidence="2">ECLA1</strain>
    </source>
</reference>